<evidence type="ECO:0000256" key="3">
    <source>
        <dbReference type="ARBA" id="ARBA00004496"/>
    </source>
</evidence>
<dbReference type="Gene3D" id="1.20.1270.60">
    <property type="entry name" value="Arfaptin homology (AH) domain/BAR domain"/>
    <property type="match status" value="1"/>
</dbReference>
<gene>
    <name evidence="17" type="ORF">KPH14_002278</name>
</gene>
<keyword evidence="18" id="KW-1185">Reference proteome</keyword>
<dbReference type="Proteomes" id="UP001258017">
    <property type="component" value="Unassembled WGS sequence"/>
</dbReference>
<evidence type="ECO:0000256" key="2">
    <source>
        <dbReference type="ARBA" id="ARBA00004236"/>
    </source>
</evidence>
<evidence type="ECO:0008006" key="19">
    <source>
        <dbReference type="Google" id="ProtNLM"/>
    </source>
</evidence>
<evidence type="ECO:0000256" key="13">
    <source>
        <dbReference type="PROSITE-ProRule" id="PRU01077"/>
    </source>
</evidence>
<comment type="caution">
    <text evidence="17">The sequence shown here is derived from an EMBL/GenBank/DDBJ whole genome shotgun (WGS) entry which is preliminary data.</text>
</comment>
<dbReference type="EMBL" id="JAIFRP010000038">
    <property type="protein sequence ID" value="KAK2581807.1"/>
    <property type="molecule type" value="Genomic_DNA"/>
</dbReference>
<evidence type="ECO:0000256" key="1">
    <source>
        <dbReference type="ARBA" id="ARBA00004184"/>
    </source>
</evidence>
<dbReference type="PROSITE" id="PS51741">
    <property type="entry name" value="F_BAR"/>
    <property type="match status" value="1"/>
</dbReference>
<evidence type="ECO:0000256" key="10">
    <source>
        <dbReference type="ARBA" id="ARBA00055545"/>
    </source>
</evidence>
<evidence type="ECO:0000256" key="9">
    <source>
        <dbReference type="ARBA" id="ARBA00023136"/>
    </source>
</evidence>
<keyword evidence="8 13" id="KW-0175">Coiled coil</keyword>
<evidence type="ECO:0000256" key="6">
    <source>
        <dbReference type="ARBA" id="ARBA00022490"/>
    </source>
</evidence>
<dbReference type="PROSITE" id="PS50002">
    <property type="entry name" value="SH3"/>
    <property type="match status" value="1"/>
</dbReference>
<dbReference type="GO" id="GO:0005886">
    <property type="term" value="C:plasma membrane"/>
    <property type="evidence" value="ECO:0007669"/>
    <property type="project" value="UniProtKB-SubCell"/>
</dbReference>
<evidence type="ECO:0000313" key="17">
    <source>
        <dbReference type="EMBL" id="KAK2581807.1"/>
    </source>
</evidence>
<dbReference type="InterPro" id="IPR036028">
    <property type="entry name" value="SH3-like_dom_sf"/>
</dbReference>
<name>A0AAD9VPZ4_9HYME</name>
<dbReference type="AlphaFoldDB" id="A0AAD9VPZ4"/>
<dbReference type="FunFam" id="2.30.30.40:FF:000014">
    <property type="entry name" value="Kinase C and casein kinase substrate in neurons protein"/>
    <property type="match status" value="1"/>
</dbReference>
<feature type="compositionally biased region" description="Polar residues" evidence="14">
    <location>
        <begin position="345"/>
        <end position="366"/>
    </location>
</feature>
<evidence type="ECO:0000256" key="11">
    <source>
        <dbReference type="ARBA" id="ARBA00064966"/>
    </source>
</evidence>
<sequence>MSHHSDDNMLIATSDSFWEPGNYKRTTKRIEDGHKLCDSLIALVQERAEIEKSYAKALKNWSKNWNDKIEKGPEYGTTEAAWKGVLVESDRLCDLHLRVKENLCNDIIQQVKTWQKDTYHKSMMTLKERKEMEDAFKKAQKPWAKLLQKVEKAKAEYHNSCKTERTAANMERNASADSSLSPDQVKKMQDRVQKTKEEVQKAKEKYEAALQEINQYNPKYMEDMTQVFEKCQEMEAQRLQFFKEVLFGIHKCLNISQDPVLPQIYEEFYHTINNADHEKDLKWWSNNHGVNMAMNWPQFEEFPPVNHKSKSKSAGRVISTDGHHGDSKTDTINSSKQSSEKINHESSGVNRSSTITNGTNAKQESNPFEEEEWDEDGGEPLVDSGEPGVPVKALYNYEGAEADELSFKQGDVFEKLEDEDEQGWCKGRKDGRVGLYPANYVELLSQ</sequence>
<dbReference type="CDD" id="cd11843">
    <property type="entry name" value="SH3_PACSIN"/>
    <property type="match status" value="1"/>
</dbReference>
<dbReference type="Gene3D" id="2.30.30.40">
    <property type="entry name" value="SH3 Domains"/>
    <property type="match status" value="1"/>
</dbReference>
<keyword evidence="9" id="KW-0472">Membrane</keyword>
<evidence type="ECO:0000256" key="4">
    <source>
        <dbReference type="ARBA" id="ARBA00022443"/>
    </source>
</evidence>
<feature type="region of interest" description="Disordered" evidence="14">
    <location>
        <begin position="162"/>
        <end position="189"/>
    </location>
</feature>
<dbReference type="Pfam" id="PF14604">
    <property type="entry name" value="SH3_9"/>
    <property type="match status" value="1"/>
</dbReference>
<dbReference type="PRINTS" id="PR00452">
    <property type="entry name" value="SH3DOMAIN"/>
</dbReference>
<dbReference type="InterPro" id="IPR001452">
    <property type="entry name" value="SH3_domain"/>
</dbReference>
<evidence type="ECO:0000256" key="5">
    <source>
        <dbReference type="ARBA" id="ARBA00022475"/>
    </source>
</evidence>
<keyword evidence="6" id="KW-0963">Cytoplasm</keyword>
<dbReference type="SMART" id="SM00326">
    <property type="entry name" value="SH3"/>
    <property type="match status" value="1"/>
</dbReference>
<dbReference type="InterPro" id="IPR031160">
    <property type="entry name" value="F_BAR_dom"/>
</dbReference>
<dbReference type="SUPFAM" id="SSF50044">
    <property type="entry name" value="SH3-domain"/>
    <property type="match status" value="1"/>
</dbReference>
<reference evidence="17" key="1">
    <citation type="submission" date="2021-08" db="EMBL/GenBank/DDBJ databases">
        <authorList>
            <person name="Misof B."/>
            <person name="Oliver O."/>
            <person name="Podsiadlowski L."/>
            <person name="Donath A."/>
            <person name="Peters R."/>
            <person name="Mayer C."/>
            <person name="Rust J."/>
            <person name="Gunkel S."/>
            <person name="Lesny P."/>
            <person name="Martin S."/>
            <person name="Oeyen J.P."/>
            <person name="Petersen M."/>
            <person name="Panagiotis P."/>
            <person name="Wilbrandt J."/>
            <person name="Tanja T."/>
        </authorList>
    </citation>
    <scope>NUCLEOTIDE SEQUENCE</scope>
    <source>
        <strain evidence="17">GBR_01_08_01A</strain>
        <tissue evidence="17">Thorax + abdomen</tissue>
    </source>
</reference>
<feature type="region of interest" description="Disordered" evidence="14">
    <location>
        <begin position="303"/>
        <end position="388"/>
    </location>
</feature>
<dbReference type="PANTHER" id="PTHR23065:SF11">
    <property type="entry name" value="SYNDAPIN, ISOFORM C"/>
    <property type="match status" value="1"/>
</dbReference>
<dbReference type="Pfam" id="PF00611">
    <property type="entry name" value="FCH"/>
    <property type="match status" value="1"/>
</dbReference>
<dbReference type="GO" id="GO:0005543">
    <property type="term" value="F:phospholipid binding"/>
    <property type="evidence" value="ECO:0007669"/>
    <property type="project" value="TreeGrafter"/>
</dbReference>
<dbReference type="PANTHER" id="PTHR23065">
    <property type="entry name" value="PROLINE-SERINE-THREONINE PHOSPHATASE INTERACTING PROTEIN 1"/>
    <property type="match status" value="1"/>
</dbReference>
<dbReference type="FunFam" id="1.20.1270.60:FF:000009">
    <property type="entry name" value="Protein kinase C and casein kinase substrate in neurons 2"/>
    <property type="match status" value="1"/>
</dbReference>
<organism evidence="17 18">
    <name type="scientific">Odynerus spinipes</name>
    <dbReference type="NCBI Taxonomy" id="1348599"/>
    <lineage>
        <taxon>Eukaryota</taxon>
        <taxon>Metazoa</taxon>
        <taxon>Ecdysozoa</taxon>
        <taxon>Arthropoda</taxon>
        <taxon>Hexapoda</taxon>
        <taxon>Insecta</taxon>
        <taxon>Pterygota</taxon>
        <taxon>Neoptera</taxon>
        <taxon>Endopterygota</taxon>
        <taxon>Hymenoptera</taxon>
        <taxon>Apocrita</taxon>
        <taxon>Aculeata</taxon>
        <taxon>Vespoidea</taxon>
        <taxon>Vespidae</taxon>
        <taxon>Eumeninae</taxon>
        <taxon>Odynerus</taxon>
    </lineage>
</organism>
<feature type="domain" description="SH3" evidence="15">
    <location>
        <begin position="386"/>
        <end position="446"/>
    </location>
</feature>
<keyword evidence="5" id="KW-1003">Cell membrane</keyword>
<feature type="compositionally biased region" description="Acidic residues" evidence="14">
    <location>
        <begin position="367"/>
        <end position="378"/>
    </location>
</feature>
<feature type="domain" description="F-BAR" evidence="16">
    <location>
        <begin position="11"/>
        <end position="280"/>
    </location>
</feature>
<dbReference type="GO" id="GO:0005768">
    <property type="term" value="C:endosome"/>
    <property type="evidence" value="ECO:0007669"/>
    <property type="project" value="TreeGrafter"/>
</dbReference>
<dbReference type="InterPro" id="IPR027267">
    <property type="entry name" value="AH/BAR_dom_sf"/>
</dbReference>
<accession>A0AAD9VPZ4</accession>
<comment type="subunit">
    <text evidence="11">Homodimer. May form heterooligomers with other PACSINs. Interacts (via SH3 domain) with DNM1, SYNJ1 and WASL. Interacts with TRPV4.</text>
</comment>
<dbReference type="GO" id="GO:0097320">
    <property type="term" value="P:plasma membrane tubulation"/>
    <property type="evidence" value="ECO:0007669"/>
    <property type="project" value="TreeGrafter"/>
</dbReference>
<evidence type="ECO:0000259" key="16">
    <source>
        <dbReference type="PROSITE" id="PS51741"/>
    </source>
</evidence>
<evidence type="ECO:0000313" key="18">
    <source>
        <dbReference type="Proteomes" id="UP001258017"/>
    </source>
</evidence>
<comment type="subcellular location">
    <subcellularLocation>
        <location evidence="2">Cell membrane</location>
    </subcellularLocation>
    <subcellularLocation>
        <location evidence="3">Cytoplasm</location>
    </subcellularLocation>
    <subcellularLocation>
        <location evidence="1">Endomembrane system</location>
        <topology evidence="1">Peripheral membrane protein</topology>
    </subcellularLocation>
</comment>
<dbReference type="InterPro" id="IPR001060">
    <property type="entry name" value="FCH_dom"/>
</dbReference>
<dbReference type="GO" id="GO:0007010">
    <property type="term" value="P:cytoskeleton organization"/>
    <property type="evidence" value="ECO:0007669"/>
    <property type="project" value="TreeGrafter"/>
</dbReference>
<proteinExistence type="predicted"/>
<dbReference type="GO" id="GO:0030100">
    <property type="term" value="P:regulation of endocytosis"/>
    <property type="evidence" value="ECO:0007669"/>
    <property type="project" value="TreeGrafter"/>
</dbReference>
<dbReference type="CDD" id="cd07655">
    <property type="entry name" value="F-BAR_PACSIN"/>
    <property type="match status" value="1"/>
</dbReference>
<evidence type="ECO:0000256" key="12">
    <source>
        <dbReference type="PROSITE-ProRule" id="PRU00192"/>
    </source>
</evidence>
<keyword evidence="7" id="KW-0597">Phosphoprotein</keyword>
<evidence type="ECO:0000256" key="14">
    <source>
        <dbReference type="SAM" id="MobiDB-lite"/>
    </source>
</evidence>
<protein>
    <recommendedName>
        <fullName evidence="19">Protein kinase C and casein kinase substrate in neurons protein 2</fullName>
    </recommendedName>
</protein>
<dbReference type="SUPFAM" id="SSF103657">
    <property type="entry name" value="BAR/IMD domain-like"/>
    <property type="match status" value="1"/>
</dbReference>
<comment type="function">
    <text evidence="10">Plays a role in endocytosis and regulates internalization of plasma membrane proteins. Overexpression impairs internalization of SLC2A1/GLUT1 and TRPV4 and increases the levels of SLC2A1/GLUT1 and TRPV4 at the cell membrane. Inhibits the TRPV4 calcium channel activity.</text>
</comment>
<dbReference type="SMART" id="SM00055">
    <property type="entry name" value="FCH"/>
    <property type="match status" value="1"/>
</dbReference>
<evidence type="ECO:0000259" key="15">
    <source>
        <dbReference type="PROSITE" id="PS50002"/>
    </source>
</evidence>
<reference evidence="17" key="2">
    <citation type="journal article" date="2023" name="Commun. Biol.">
        <title>Intrasexual cuticular hydrocarbon dimorphism in a wasp sheds light on hydrocarbon biosynthesis genes in Hymenoptera.</title>
        <authorList>
            <person name="Moris V.C."/>
            <person name="Podsiadlowski L."/>
            <person name="Martin S."/>
            <person name="Oeyen J.P."/>
            <person name="Donath A."/>
            <person name="Petersen M."/>
            <person name="Wilbrandt J."/>
            <person name="Misof B."/>
            <person name="Liedtke D."/>
            <person name="Thamm M."/>
            <person name="Scheiner R."/>
            <person name="Schmitt T."/>
            <person name="Niehuis O."/>
        </authorList>
    </citation>
    <scope>NUCLEOTIDE SEQUENCE</scope>
    <source>
        <strain evidence="17">GBR_01_08_01A</strain>
    </source>
</reference>
<keyword evidence="4 12" id="KW-0728">SH3 domain</keyword>
<evidence type="ECO:0000256" key="8">
    <source>
        <dbReference type="ARBA" id="ARBA00023054"/>
    </source>
</evidence>
<evidence type="ECO:0000256" key="7">
    <source>
        <dbReference type="ARBA" id="ARBA00022553"/>
    </source>
</evidence>